<organism evidence="6 7">
    <name type="scientific">Lactobacillus kullabergensis</name>
    <dbReference type="NCBI Taxonomy" id="1218493"/>
    <lineage>
        <taxon>Bacteria</taxon>
        <taxon>Bacillati</taxon>
        <taxon>Bacillota</taxon>
        <taxon>Bacilli</taxon>
        <taxon>Lactobacillales</taxon>
        <taxon>Lactobacillaceae</taxon>
        <taxon>Lactobacillus</taxon>
    </lineage>
</organism>
<dbReference type="SMART" id="SM00354">
    <property type="entry name" value="HTH_LACI"/>
    <property type="match status" value="1"/>
</dbReference>
<dbReference type="HOGENOM" id="CLU_037628_6_1_9"/>
<dbReference type="GO" id="GO:0003700">
    <property type="term" value="F:DNA-binding transcription factor activity"/>
    <property type="evidence" value="ECO:0007669"/>
    <property type="project" value="TreeGrafter"/>
</dbReference>
<dbReference type="PATRIC" id="fig|1218493.3.peg.307"/>
<evidence type="ECO:0000313" key="7">
    <source>
        <dbReference type="Proteomes" id="UP000033533"/>
    </source>
</evidence>
<protein>
    <submittedName>
        <fullName evidence="6">Transcriptional regulator, LacI family</fullName>
    </submittedName>
</protein>
<dbReference type="Pfam" id="PF00356">
    <property type="entry name" value="LacI"/>
    <property type="match status" value="1"/>
</dbReference>
<evidence type="ECO:0000256" key="1">
    <source>
        <dbReference type="ARBA" id="ARBA00022491"/>
    </source>
</evidence>
<sequence>MKQYSIKDIAKLCNVSTATVSRVINNNGRFSEKTRQRVLDVIEQTGYKIDNNARSLRTNITFTIGILVPDIKNPFFADLVQKIEELLFNKNYSTIICNSDKNEQKEKAYLRMLENKKVDGIIVISGSYQHGFKFQSSLKEIPYICIDREPENFHNTVFISSNHYQGALDATNYLFQKGAKSPVVVVKKVSSSIKSRIDGFKESLKNHSLKFAKSRHELKLQSQSSFVKFLQKNPKTDSLFAVDDGIAMELLKYLKNLGYQVPQQIQVVGFDDVPAANIVTPKLTTIQQNTRKIAQTAVTSMMHAINKQNEKGSQFLIPTKLIIRETTK</sequence>
<evidence type="ECO:0000256" key="2">
    <source>
        <dbReference type="ARBA" id="ARBA00023015"/>
    </source>
</evidence>
<dbReference type="GO" id="GO:0000976">
    <property type="term" value="F:transcription cis-regulatory region binding"/>
    <property type="evidence" value="ECO:0007669"/>
    <property type="project" value="TreeGrafter"/>
</dbReference>
<gene>
    <name evidence="6" type="ORF">JF76_02900</name>
</gene>
<dbReference type="EMBL" id="JXBY01000005">
    <property type="protein sequence ID" value="KJY59024.1"/>
    <property type="molecule type" value="Genomic_DNA"/>
</dbReference>
<dbReference type="OrthoDB" id="9796186at2"/>
<accession>A0A0F4LL88</accession>
<keyword evidence="3" id="KW-0238">DNA-binding</keyword>
<keyword evidence="2" id="KW-0805">Transcription regulation</keyword>
<keyword evidence="4" id="KW-0804">Transcription</keyword>
<dbReference type="InterPro" id="IPR010982">
    <property type="entry name" value="Lambda_DNA-bd_dom_sf"/>
</dbReference>
<evidence type="ECO:0000256" key="4">
    <source>
        <dbReference type="ARBA" id="ARBA00023163"/>
    </source>
</evidence>
<proteinExistence type="predicted"/>
<dbReference type="PRINTS" id="PR00036">
    <property type="entry name" value="HTHLACI"/>
</dbReference>
<dbReference type="Gene3D" id="1.10.260.40">
    <property type="entry name" value="lambda repressor-like DNA-binding domains"/>
    <property type="match status" value="1"/>
</dbReference>
<feature type="domain" description="HTH lacI-type" evidence="5">
    <location>
        <begin position="4"/>
        <end position="58"/>
    </location>
</feature>
<dbReference type="InterPro" id="IPR000843">
    <property type="entry name" value="HTH_LacI"/>
</dbReference>
<dbReference type="InterPro" id="IPR001761">
    <property type="entry name" value="Peripla_BP/Lac1_sug-bd_dom"/>
</dbReference>
<name>A0A0F4LL88_9LACO</name>
<dbReference type="Gene3D" id="3.40.50.2300">
    <property type="match status" value="2"/>
</dbReference>
<evidence type="ECO:0000259" key="5">
    <source>
        <dbReference type="PROSITE" id="PS50932"/>
    </source>
</evidence>
<dbReference type="PROSITE" id="PS50932">
    <property type="entry name" value="HTH_LACI_2"/>
    <property type="match status" value="1"/>
</dbReference>
<evidence type="ECO:0000256" key="3">
    <source>
        <dbReference type="ARBA" id="ARBA00023125"/>
    </source>
</evidence>
<dbReference type="InterPro" id="IPR028082">
    <property type="entry name" value="Peripla_BP_I"/>
</dbReference>
<keyword evidence="1" id="KW-0678">Repressor</keyword>
<dbReference type="RefSeq" id="WP_045927504.1">
    <property type="nucleotide sequence ID" value="NZ_JBHSZS010000005.1"/>
</dbReference>
<dbReference type="STRING" id="1218493.JF76_02900"/>
<dbReference type="PANTHER" id="PTHR30146">
    <property type="entry name" value="LACI-RELATED TRANSCRIPTIONAL REPRESSOR"/>
    <property type="match status" value="1"/>
</dbReference>
<dbReference type="AlphaFoldDB" id="A0A0F4LL88"/>
<reference evidence="6 7" key="1">
    <citation type="submission" date="2014-12" db="EMBL/GenBank/DDBJ databases">
        <title>Comparative genomics of the lactic acid bacteria isolated from the honey bee gut.</title>
        <authorList>
            <person name="Ellegaard K.M."/>
            <person name="Tamarit D."/>
            <person name="Javelind E."/>
            <person name="Olofsson T."/>
            <person name="Andersson S.G."/>
            <person name="Vasquez A."/>
        </authorList>
    </citation>
    <scope>NUCLEOTIDE SEQUENCE [LARGE SCALE GENOMIC DNA]</scope>
    <source>
        <strain evidence="6 7">Biut2</strain>
    </source>
</reference>
<dbReference type="SUPFAM" id="SSF53822">
    <property type="entry name" value="Periplasmic binding protein-like I"/>
    <property type="match status" value="1"/>
</dbReference>
<comment type="caution">
    <text evidence="6">The sequence shown here is derived from an EMBL/GenBank/DDBJ whole genome shotgun (WGS) entry which is preliminary data.</text>
</comment>
<dbReference type="SUPFAM" id="SSF47413">
    <property type="entry name" value="lambda repressor-like DNA-binding domains"/>
    <property type="match status" value="1"/>
</dbReference>
<evidence type="ECO:0000313" key="6">
    <source>
        <dbReference type="EMBL" id="KJY59024.1"/>
    </source>
</evidence>
<dbReference type="CDD" id="cd01392">
    <property type="entry name" value="HTH_LacI"/>
    <property type="match status" value="1"/>
</dbReference>
<dbReference type="Proteomes" id="UP000033533">
    <property type="component" value="Unassembled WGS sequence"/>
</dbReference>
<dbReference type="Pfam" id="PF00532">
    <property type="entry name" value="Peripla_BP_1"/>
    <property type="match status" value="1"/>
</dbReference>
<dbReference type="PANTHER" id="PTHR30146:SF95">
    <property type="entry name" value="RIBOSE OPERON REPRESSOR"/>
    <property type="match status" value="1"/>
</dbReference>
<dbReference type="CDD" id="cd06291">
    <property type="entry name" value="PBP1_Qymf-like"/>
    <property type="match status" value="1"/>
</dbReference>